<gene>
    <name evidence="1" type="ORF">C8P63_12337</name>
</gene>
<reference evidence="1 2" key="1">
    <citation type="submission" date="2018-04" db="EMBL/GenBank/DDBJ databases">
        <title>Genomic Encyclopedia of Archaeal and Bacterial Type Strains, Phase II (KMG-II): from individual species to whole genera.</title>
        <authorList>
            <person name="Goeker M."/>
        </authorList>
    </citation>
    <scope>NUCLEOTIDE SEQUENCE [LARGE SCALE GENOMIC DNA]</scope>
    <source>
        <strain evidence="1 2">DSM 45787</strain>
    </source>
</reference>
<dbReference type="RefSeq" id="WP_108025414.1">
    <property type="nucleotide sequence ID" value="NZ_QBKR01000023.1"/>
</dbReference>
<proteinExistence type="predicted"/>
<evidence type="ECO:0000313" key="1">
    <source>
        <dbReference type="EMBL" id="PTX55015.1"/>
    </source>
</evidence>
<dbReference type="AlphaFoldDB" id="A0A2T6BG22"/>
<comment type="caution">
    <text evidence="1">The sequence shown here is derived from an EMBL/GenBank/DDBJ whole genome shotgun (WGS) entry which is preliminary data.</text>
</comment>
<dbReference type="EMBL" id="QBKR01000023">
    <property type="protein sequence ID" value="PTX55015.1"/>
    <property type="molecule type" value="Genomic_DNA"/>
</dbReference>
<evidence type="ECO:0000313" key="2">
    <source>
        <dbReference type="Proteomes" id="UP000244240"/>
    </source>
</evidence>
<dbReference type="Proteomes" id="UP000244240">
    <property type="component" value="Unassembled WGS sequence"/>
</dbReference>
<name>A0A2T6BG22_9BACL</name>
<organism evidence="1 2">
    <name type="scientific">Melghirimyces profundicolus</name>
    <dbReference type="NCBI Taxonomy" id="1242148"/>
    <lineage>
        <taxon>Bacteria</taxon>
        <taxon>Bacillati</taxon>
        <taxon>Bacillota</taxon>
        <taxon>Bacilli</taxon>
        <taxon>Bacillales</taxon>
        <taxon>Thermoactinomycetaceae</taxon>
        <taxon>Melghirimyces</taxon>
    </lineage>
</organism>
<protein>
    <submittedName>
        <fullName evidence="1">Uncharacterized protein</fullName>
    </submittedName>
</protein>
<sequence>MLFVSDLEWQEHKKLLGKRDYHISLGAHQADMIAQVLKGRIPHGKSLLLKGDEHLVKFVPGKQTTAKVADGILQVFLEQSDYGFLLNQLIPKAGTFHLPGAPYIQIQIVKSYIKNQQGEVVEEVG</sequence>
<keyword evidence="2" id="KW-1185">Reference proteome</keyword>
<dbReference type="OrthoDB" id="9023549at2"/>
<accession>A0A2T6BG22</accession>